<dbReference type="Proteomes" id="UP001597344">
    <property type="component" value="Unassembled WGS sequence"/>
</dbReference>
<accession>A0ABW5AYV4</accession>
<evidence type="ECO:0000313" key="1">
    <source>
        <dbReference type="EMBL" id="MFD2188214.1"/>
    </source>
</evidence>
<protein>
    <recommendedName>
        <fullName evidence="3">3-keto-disaccharide hydrolase domain-containing protein</fullName>
    </recommendedName>
</protein>
<evidence type="ECO:0000313" key="2">
    <source>
        <dbReference type="Proteomes" id="UP001597344"/>
    </source>
</evidence>
<dbReference type="Gene3D" id="2.60.120.560">
    <property type="entry name" value="Exo-inulinase, domain 1"/>
    <property type="match status" value="1"/>
</dbReference>
<reference evidence="2" key="1">
    <citation type="journal article" date="2019" name="Int. J. Syst. Evol. Microbiol.">
        <title>The Global Catalogue of Microorganisms (GCM) 10K type strain sequencing project: providing services to taxonomists for standard genome sequencing and annotation.</title>
        <authorList>
            <consortium name="The Broad Institute Genomics Platform"/>
            <consortium name="The Broad Institute Genome Sequencing Center for Infectious Disease"/>
            <person name="Wu L."/>
            <person name="Ma J."/>
        </authorList>
    </citation>
    <scope>NUCLEOTIDE SEQUENCE [LARGE SCALE GENOMIC DNA]</scope>
    <source>
        <strain evidence="2">DT92</strain>
    </source>
</reference>
<sequence length="389" mass="44765">MLKAKNFVIASFLPIVCAAQILFEDNFEGNLSGWELNNTASLEILDSQNPKQGKALILRPNSNVSALIKNSDQWGSIRVEGKMLFPTDEHNYLGFIYNYQKTTQREDFGLLYVKGNGSYIRANPCRDGNVSRLLYEEYKTNLAEDQAIKIGTWHSFKMEVVNETCHLYVNDMQRPKITFDHFELKSGKIGFQPRVTGGAVWIDDIKVTSIKQLNYKGENIPTIKYEPDSLITKWEVFGPLTKPYSAIEQTANYNDVSMEIDEKKSMWENFETDARGALITGRITEYQGENTVAYFRTLLIAEEDKTVTLHFTTTDELALYLNGKDAGRVYRDGYVSKDNDWNAWYDFYKNPEHKGRKKRISLKQGKNQLIIRVRNGQFASGGFFIYMER</sequence>
<dbReference type="RefSeq" id="WP_378321232.1">
    <property type="nucleotide sequence ID" value="NZ_JBHUHY010000016.1"/>
</dbReference>
<organism evidence="1 2">
    <name type="scientific">Aquimarina celericrescens</name>
    <dbReference type="NCBI Taxonomy" id="1964542"/>
    <lineage>
        <taxon>Bacteria</taxon>
        <taxon>Pseudomonadati</taxon>
        <taxon>Bacteroidota</taxon>
        <taxon>Flavobacteriia</taxon>
        <taxon>Flavobacteriales</taxon>
        <taxon>Flavobacteriaceae</taxon>
        <taxon>Aquimarina</taxon>
    </lineage>
</organism>
<comment type="caution">
    <text evidence="1">The sequence shown here is derived from an EMBL/GenBank/DDBJ whole genome shotgun (WGS) entry which is preliminary data.</text>
</comment>
<evidence type="ECO:0008006" key="3">
    <source>
        <dbReference type="Google" id="ProtNLM"/>
    </source>
</evidence>
<dbReference type="EMBL" id="JBHUHY010000016">
    <property type="protein sequence ID" value="MFD2188214.1"/>
    <property type="molecule type" value="Genomic_DNA"/>
</dbReference>
<name>A0ABW5AYV4_9FLAO</name>
<keyword evidence="2" id="KW-1185">Reference proteome</keyword>
<proteinExistence type="predicted"/>
<gene>
    <name evidence="1" type="ORF">ACFSJT_15530</name>
</gene>
<dbReference type="Gene3D" id="2.60.120.260">
    <property type="entry name" value="Galactose-binding domain-like"/>
    <property type="match status" value="1"/>
</dbReference>